<reference evidence="1" key="1">
    <citation type="journal article" date="2021" name="Environ. Microbiol.">
        <title>Gene family expansions and transcriptome signatures uncover fungal adaptations to wood decay.</title>
        <authorList>
            <person name="Hage H."/>
            <person name="Miyauchi S."/>
            <person name="Viragh M."/>
            <person name="Drula E."/>
            <person name="Min B."/>
            <person name="Chaduli D."/>
            <person name="Navarro D."/>
            <person name="Favel A."/>
            <person name="Norest M."/>
            <person name="Lesage-Meessen L."/>
            <person name="Balint B."/>
            <person name="Merenyi Z."/>
            <person name="de Eugenio L."/>
            <person name="Morin E."/>
            <person name="Martinez A.T."/>
            <person name="Baldrian P."/>
            <person name="Stursova M."/>
            <person name="Martinez M.J."/>
            <person name="Novotny C."/>
            <person name="Magnuson J.K."/>
            <person name="Spatafora J.W."/>
            <person name="Maurice S."/>
            <person name="Pangilinan J."/>
            <person name="Andreopoulos W."/>
            <person name="LaButti K."/>
            <person name="Hundley H."/>
            <person name="Na H."/>
            <person name="Kuo A."/>
            <person name="Barry K."/>
            <person name="Lipzen A."/>
            <person name="Henrissat B."/>
            <person name="Riley R."/>
            <person name="Ahrendt S."/>
            <person name="Nagy L.G."/>
            <person name="Grigoriev I.V."/>
            <person name="Martin F."/>
            <person name="Rosso M.N."/>
        </authorList>
    </citation>
    <scope>NUCLEOTIDE SEQUENCE</scope>
    <source>
        <strain evidence="1">CBS 384.51</strain>
    </source>
</reference>
<protein>
    <submittedName>
        <fullName evidence="1">Uncharacterized protein</fullName>
    </submittedName>
</protein>
<gene>
    <name evidence="1" type="ORF">BDY19DRAFT_147808</name>
</gene>
<proteinExistence type="predicted"/>
<dbReference type="Proteomes" id="UP001055072">
    <property type="component" value="Unassembled WGS sequence"/>
</dbReference>
<organism evidence="1 2">
    <name type="scientific">Irpex rosettiformis</name>
    <dbReference type="NCBI Taxonomy" id="378272"/>
    <lineage>
        <taxon>Eukaryota</taxon>
        <taxon>Fungi</taxon>
        <taxon>Dikarya</taxon>
        <taxon>Basidiomycota</taxon>
        <taxon>Agaricomycotina</taxon>
        <taxon>Agaricomycetes</taxon>
        <taxon>Polyporales</taxon>
        <taxon>Irpicaceae</taxon>
        <taxon>Irpex</taxon>
    </lineage>
</organism>
<name>A0ACB8U380_9APHY</name>
<sequence length="106" mass="12272">MRIPSLADLVLFIFTFLFWIFLLVHALISQQTRSNSINAVFSLPNRTVLTHAPPTCQDTTFKGRLSEKGEVHRKSWNIHALPQAHGYLRSQLEYFLYPGPTYIQVR</sequence>
<accession>A0ACB8U380</accession>
<evidence type="ECO:0000313" key="1">
    <source>
        <dbReference type="EMBL" id="KAI0088798.1"/>
    </source>
</evidence>
<keyword evidence="2" id="KW-1185">Reference proteome</keyword>
<dbReference type="EMBL" id="MU274912">
    <property type="protein sequence ID" value="KAI0088798.1"/>
    <property type="molecule type" value="Genomic_DNA"/>
</dbReference>
<comment type="caution">
    <text evidence="1">The sequence shown here is derived from an EMBL/GenBank/DDBJ whole genome shotgun (WGS) entry which is preliminary data.</text>
</comment>
<evidence type="ECO:0000313" key="2">
    <source>
        <dbReference type="Proteomes" id="UP001055072"/>
    </source>
</evidence>